<dbReference type="GO" id="GO:0010181">
    <property type="term" value="F:FMN binding"/>
    <property type="evidence" value="ECO:0007669"/>
    <property type="project" value="TreeGrafter"/>
</dbReference>
<dbReference type="RefSeq" id="WP_135366884.1">
    <property type="nucleotide sequence ID" value="NZ_RKLX01000001.1"/>
</dbReference>
<organism evidence="3 4">
    <name type="scientific">Levilactobacillus suantsaiihabitans</name>
    <dbReference type="NCBI Taxonomy" id="2487722"/>
    <lineage>
        <taxon>Bacteria</taxon>
        <taxon>Bacillati</taxon>
        <taxon>Bacillota</taxon>
        <taxon>Bacilli</taxon>
        <taxon>Lactobacillales</taxon>
        <taxon>Lactobacillaceae</taxon>
        <taxon>Levilactobacillus</taxon>
    </lineage>
</organism>
<dbReference type="AlphaFoldDB" id="A0A4Z0JE65"/>
<evidence type="ECO:0000256" key="1">
    <source>
        <dbReference type="ARBA" id="ARBA00023002"/>
    </source>
</evidence>
<name>A0A4Z0JE65_9LACO</name>
<gene>
    <name evidence="3" type="ORF">EGT51_00725</name>
</gene>
<feature type="domain" description="Flavodoxin-like fold" evidence="2">
    <location>
        <begin position="1"/>
        <end position="157"/>
    </location>
</feature>
<dbReference type="OrthoDB" id="9798454at2"/>
<reference evidence="3 4" key="1">
    <citation type="submission" date="2018-10" db="EMBL/GenBank/DDBJ databases">
        <title>Lactobacillus sp. R7 and Lactobacillus sp. R19 isolated from fermented mustard green product of Taiwan.</title>
        <authorList>
            <person name="Lin S.-T."/>
        </authorList>
    </citation>
    <scope>NUCLEOTIDE SEQUENCE [LARGE SCALE GENOMIC DNA]</scope>
    <source>
        <strain evidence="3 4">BCRC 81129</strain>
    </source>
</reference>
<dbReference type="GO" id="GO:0009055">
    <property type="term" value="F:electron transfer activity"/>
    <property type="evidence" value="ECO:0007669"/>
    <property type="project" value="TreeGrafter"/>
</dbReference>
<keyword evidence="4" id="KW-1185">Reference proteome</keyword>
<sequence length="231" mass="26109">MTTLVLVSHPHLADSTSQQFLKASLPTNADIVWEHIESQAHLDIEKEQAQLRQADRIILQFPLYWYAAPAGLKQWEDTVLTRTFVYGDHRYPLADKELGIVVTTGMPAKAFQRGGAEGLTLDAALAPLAAVAHRAKMTWLPTFAIHQFAYLEEPEKLQLVVDYQRYLTQTQPDSLQSRQTWFAQKLPGMIDQLPPEQQATGRLIEAEFAQQQDDLDALADTLSLIKERDDD</sequence>
<evidence type="ECO:0000313" key="4">
    <source>
        <dbReference type="Proteomes" id="UP000297348"/>
    </source>
</evidence>
<protein>
    <submittedName>
        <fullName evidence="3">Flavodoxin family protein</fullName>
    </submittedName>
</protein>
<comment type="caution">
    <text evidence="3">The sequence shown here is derived from an EMBL/GenBank/DDBJ whole genome shotgun (WGS) entry which is preliminary data.</text>
</comment>
<dbReference type="InterPro" id="IPR046980">
    <property type="entry name" value="KefG/KefF"/>
</dbReference>
<evidence type="ECO:0000259" key="2">
    <source>
        <dbReference type="Pfam" id="PF02525"/>
    </source>
</evidence>
<accession>A0A4Z0JE65</accession>
<dbReference type="Proteomes" id="UP000297348">
    <property type="component" value="Unassembled WGS sequence"/>
</dbReference>
<dbReference type="SUPFAM" id="SSF52218">
    <property type="entry name" value="Flavoproteins"/>
    <property type="match status" value="1"/>
</dbReference>
<dbReference type="GO" id="GO:0003955">
    <property type="term" value="F:NAD(P)H dehydrogenase (quinone) activity"/>
    <property type="evidence" value="ECO:0007669"/>
    <property type="project" value="TreeGrafter"/>
</dbReference>
<dbReference type="EMBL" id="RKLX01000001">
    <property type="protein sequence ID" value="TGD20307.1"/>
    <property type="molecule type" value="Genomic_DNA"/>
</dbReference>
<evidence type="ECO:0000313" key="3">
    <source>
        <dbReference type="EMBL" id="TGD20307.1"/>
    </source>
</evidence>
<dbReference type="PANTHER" id="PTHR47307">
    <property type="entry name" value="GLUTATHIONE-REGULATED POTASSIUM-EFFLUX SYSTEM ANCILLARY PROTEIN KEFG"/>
    <property type="match status" value="1"/>
</dbReference>
<dbReference type="Gene3D" id="3.40.50.360">
    <property type="match status" value="1"/>
</dbReference>
<dbReference type="InterPro" id="IPR003680">
    <property type="entry name" value="Flavodoxin_fold"/>
</dbReference>
<dbReference type="InterPro" id="IPR029039">
    <property type="entry name" value="Flavoprotein-like_sf"/>
</dbReference>
<dbReference type="PANTHER" id="PTHR47307:SF1">
    <property type="entry name" value="GLUTATHIONE-REGULATED POTASSIUM-EFFLUX SYSTEM ANCILLARY PROTEIN KEFG"/>
    <property type="match status" value="1"/>
</dbReference>
<dbReference type="Pfam" id="PF02525">
    <property type="entry name" value="Flavodoxin_2"/>
    <property type="match status" value="1"/>
</dbReference>
<keyword evidence="1" id="KW-0560">Oxidoreductase</keyword>
<proteinExistence type="predicted"/>